<evidence type="ECO:0000313" key="1">
    <source>
        <dbReference type="EMBL" id="KAJ8665616.1"/>
    </source>
</evidence>
<gene>
    <name evidence="1" type="ORF">QAD02_007278</name>
</gene>
<evidence type="ECO:0000313" key="2">
    <source>
        <dbReference type="Proteomes" id="UP001239111"/>
    </source>
</evidence>
<keyword evidence="2" id="KW-1185">Reference proteome</keyword>
<protein>
    <submittedName>
        <fullName evidence="1">Uncharacterized protein</fullName>
    </submittedName>
</protein>
<feature type="non-terminal residue" evidence="1">
    <location>
        <position position="105"/>
    </location>
</feature>
<dbReference type="Proteomes" id="UP001239111">
    <property type="component" value="Chromosome 4"/>
</dbReference>
<name>A0ACC2N3I8_9HYME</name>
<feature type="non-terminal residue" evidence="1">
    <location>
        <position position="1"/>
    </location>
</feature>
<dbReference type="EMBL" id="CM056744">
    <property type="protein sequence ID" value="KAJ8665616.1"/>
    <property type="molecule type" value="Genomic_DNA"/>
</dbReference>
<comment type="caution">
    <text evidence="1">The sequence shown here is derived from an EMBL/GenBank/DDBJ whole genome shotgun (WGS) entry which is preliminary data.</text>
</comment>
<sequence>LGEILKAARDLIIDIPMLWKYLAKILVHPVANDVFALPEFRTLVRFMSSDLWSDGHAMIMMFELLTELKDLKGSKWTCERWHQSGLVFSDFLEENSKLDSILPSY</sequence>
<accession>A0ACC2N3I8</accession>
<organism evidence="1 2">
    <name type="scientific">Eretmocerus hayati</name>
    <dbReference type="NCBI Taxonomy" id="131215"/>
    <lineage>
        <taxon>Eukaryota</taxon>
        <taxon>Metazoa</taxon>
        <taxon>Ecdysozoa</taxon>
        <taxon>Arthropoda</taxon>
        <taxon>Hexapoda</taxon>
        <taxon>Insecta</taxon>
        <taxon>Pterygota</taxon>
        <taxon>Neoptera</taxon>
        <taxon>Endopterygota</taxon>
        <taxon>Hymenoptera</taxon>
        <taxon>Apocrita</taxon>
        <taxon>Proctotrupomorpha</taxon>
        <taxon>Chalcidoidea</taxon>
        <taxon>Aphelinidae</taxon>
        <taxon>Aphelininae</taxon>
        <taxon>Eretmocerus</taxon>
    </lineage>
</organism>
<reference evidence="1" key="1">
    <citation type="submission" date="2023-04" db="EMBL/GenBank/DDBJ databases">
        <title>A chromosome-level genome assembly of the parasitoid wasp Eretmocerus hayati.</title>
        <authorList>
            <person name="Zhong Y."/>
            <person name="Liu S."/>
            <person name="Liu Y."/>
        </authorList>
    </citation>
    <scope>NUCLEOTIDE SEQUENCE</scope>
    <source>
        <strain evidence="1">ZJU_SS_LIU_2023</strain>
    </source>
</reference>
<proteinExistence type="predicted"/>